<dbReference type="InterPro" id="IPR003111">
    <property type="entry name" value="Lon_prtase_N"/>
</dbReference>
<name>A0A4Q0NWU5_9FLAO</name>
<protein>
    <recommendedName>
        <fullName evidence="1">Lon N-terminal domain-containing protein</fullName>
    </recommendedName>
</protein>
<evidence type="ECO:0000259" key="1">
    <source>
        <dbReference type="SMART" id="SM00464"/>
    </source>
</evidence>
<dbReference type="Pfam" id="PF02190">
    <property type="entry name" value="LON_substr_bdg"/>
    <property type="match status" value="1"/>
</dbReference>
<evidence type="ECO:0000313" key="3">
    <source>
        <dbReference type="Proteomes" id="UP000289859"/>
    </source>
</evidence>
<dbReference type="AlphaFoldDB" id="A0A4Q0NWU5"/>
<dbReference type="SMART" id="SM00464">
    <property type="entry name" value="LON"/>
    <property type="match status" value="1"/>
</dbReference>
<dbReference type="Gene3D" id="2.30.130.40">
    <property type="entry name" value="LON domain-like"/>
    <property type="match status" value="1"/>
</dbReference>
<comment type="caution">
    <text evidence="2">The sequence shown here is derived from an EMBL/GenBank/DDBJ whole genome shotgun (WGS) entry which is preliminary data.</text>
</comment>
<organism evidence="2 3">
    <name type="scientific">Leeuwenhoekiella polynyae</name>
    <dbReference type="NCBI Taxonomy" id="1550906"/>
    <lineage>
        <taxon>Bacteria</taxon>
        <taxon>Pseudomonadati</taxon>
        <taxon>Bacteroidota</taxon>
        <taxon>Flavobacteriia</taxon>
        <taxon>Flavobacteriales</taxon>
        <taxon>Flavobacteriaceae</taxon>
        <taxon>Leeuwenhoekiella</taxon>
    </lineage>
</organism>
<feature type="domain" description="Lon N-terminal" evidence="1">
    <location>
        <begin position="4"/>
        <end position="180"/>
    </location>
</feature>
<gene>
    <name evidence="2" type="ORF">DSM02_3358</name>
</gene>
<dbReference type="InterPro" id="IPR015947">
    <property type="entry name" value="PUA-like_sf"/>
</dbReference>
<keyword evidence="3" id="KW-1185">Reference proteome</keyword>
<accession>A0A4Q0NWU5</accession>
<evidence type="ECO:0000313" key="2">
    <source>
        <dbReference type="EMBL" id="RXG15816.1"/>
    </source>
</evidence>
<dbReference type="SUPFAM" id="SSF88697">
    <property type="entry name" value="PUA domain-like"/>
    <property type="match status" value="1"/>
</dbReference>
<dbReference type="InterPro" id="IPR046336">
    <property type="entry name" value="Lon_prtase_N_sf"/>
</dbReference>
<sequence length="217" mass="25138">MTQNLPMFPLELVVFPGERLALHIFENRYQQLITDCELQDITFGIPVYINRKLSYGTEVRLERIEKRYPGGASDVVCRGLRVFKIEEFYPVYNDKLYSGAEVTFLETTEDGTVSQRDLFFNLAKRFYMLLGADPGLTTGKAIDSYSFPHKLGLSLKQELDLLKLSSESARYVYLIDHLTVTLPVVEQMNRTRELIQLNGHFKNFDPLDFTDYKLDEL</sequence>
<dbReference type="EMBL" id="QOVK01000020">
    <property type="protein sequence ID" value="RXG15816.1"/>
    <property type="molecule type" value="Genomic_DNA"/>
</dbReference>
<reference evidence="2 3" key="1">
    <citation type="submission" date="2018-07" db="EMBL/GenBank/DDBJ databases">
        <title>Leeuwenhoekiella genomics.</title>
        <authorList>
            <person name="Tahon G."/>
            <person name="Willems A."/>
        </authorList>
    </citation>
    <scope>NUCLEOTIDE SEQUENCE [LARGE SCALE GENOMIC DNA]</scope>
    <source>
        <strain evidence="2 3">LMG 29608</strain>
    </source>
</reference>
<dbReference type="RefSeq" id="WP_240674088.1">
    <property type="nucleotide sequence ID" value="NZ_JBHUOO010000022.1"/>
</dbReference>
<dbReference type="Proteomes" id="UP000289859">
    <property type="component" value="Unassembled WGS sequence"/>
</dbReference>
<proteinExistence type="predicted"/>